<evidence type="ECO:0000313" key="3">
    <source>
        <dbReference type="EnsemblMetazoa" id="XP_022664807"/>
    </source>
</evidence>
<evidence type="ECO:0000256" key="1">
    <source>
        <dbReference type="SAM" id="MobiDB-lite"/>
    </source>
</evidence>
<dbReference type="KEGG" id="vde:111251928"/>
<feature type="signal peptide" evidence="2">
    <location>
        <begin position="1"/>
        <end position="20"/>
    </location>
</feature>
<sequence>MRARAVALCVVISTSALVLAAPTTQGIQDFDQGANQLSRREVVPDISGSLAVKAAVQAQETSIVNQRTAELEFAPAYPVPHSQQKSVEDLTGVDHVLQAHAEGGSSEAQGLITRVSELLKSAAYVKDVTQSLPSSVAENIVTPLLVLFNTVGVKENTLFKEGKARRLVVPTLVTYEVRQSIFSELDEIRQNERFWDEIDNYVDTACTRLKRYIGRQRPQIKPTSGSSTTLAPELLRAAVVPKSPKIENSLSTTTTMPASPTVHAVTAPAEGRSDMQSVTFSTTIVPSIASTSQPPITQATAAPDTSFTTLNSVAKLSPKGLKPEASVPELQASAQARAEKVETIDHSQAINQVEQLSGNQKRTQQTVLPTMSEPLSNAQIAAETTSFPEAALKPVVTTNTDLENLHEKPKKPADEDVPVYSAEQLPKRSPVSQGKPTDSLELTPELPTGMAATPEVPVTAVVTKIFAQEVPSTVQPDVSQQIIVPLVPAESSHGPAVAEKPAAAIISGQITIEAAKPPPVTSGIDPTGSPIGSPNDVNASHVPTSHVVSQLDHPTITAKSVNPAIVTSSVPIVSQATSVMSLQEPGSAATVTSHSVGAAANTQTAIPIQPLIASQRESEMTVPGPVVQTFNSLKTLPKQLSGDAAADTVINKPVAAPLSVKGVAPQTETEVPKLEGQKQLI</sequence>
<proteinExistence type="predicted"/>
<reference evidence="3" key="1">
    <citation type="submission" date="2021-01" db="UniProtKB">
        <authorList>
            <consortium name="EnsemblMetazoa"/>
        </authorList>
    </citation>
    <scope>IDENTIFICATION</scope>
</reference>
<dbReference type="InParanoid" id="A0A7M7KCG1"/>
<accession>A0A7M7KCG1</accession>
<keyword evidence="4" id="KW-1185">Reference proteome</keyword>
<name>A0A7M7KCG1_VARDE</name>
<dbReference type="GeneID" id="111251928"/>
<protein>
    <submittedName>
        <fullName evidence="3">Uncharacterized protein</fullName>
    </submittedName>
</protein>
<dbReference type="EnsemblMetazoa" id="XM_022809072">
    <property type="protein sequence ID" value="XP_022664807"/>
    <property type="gene ID" value="LOC111251928"/>
</dbReference>
<evidence type="ECO:0000256" key="2">
    <source>
        <dbReference type="SAM" id="SignalP"/>
    </source>
</evidence>
<feature type="region of interest" description="Disordered" evidence="1">
    <location>
        <begin position="400"/>
        <end position="451"/>
    </location>
</feature>
<keyword evidence="2" id="KW-0732">Signal</keyword>
<organism evidence="3 4">
    <name type="scientific">Varroa destructor</name>
    <name type="common">Honeybee mite</name>
    <dbReference type="NCBI Taxonomy" id="109461"/>
    <lineage>
        <taxon>Eukaryota</taxon>
        <taxon>Metazoa</taxon>
        <taxon>Ecdysozoa</taxon>
        <taxon>Arthropoda</taxon>
        <taxon>Chelicerata</taxon>
        <taxon>Arachnida</taxon>
        <taxon>Acari</taxon>
        <taxon>Parasitiformes</taxon>
        <taxon>Mesostigmata</taxon>
        <taxon>Gamasina</taxon>
        <taxon>Dermanyssoidea</taxon>
        <taxon>Varroidae</taxon>
        <taxon>Varroa</taxon>
    </lineage>
</organism>
<dbReference type="AlphaFoldDB" id="A0A7M7KCG1"/>
<feature type="compositionally biased region" description="Basic and acidic residues" evidence="1">
    <location>
        <begin position="403"/>
        <end position="414"/>
    </location>
</feature>
<dbReference type="RefSeq" id="XP_022664807.1">
    <property type="nucleotide sequence ID" value="XM_022809072.1"/>
</dbReference>
<evidence type="ECO:0000313" key="4">
    <source>
        <dbReference type="Proteomes" id="UP000594260"/>
    </source>
</evidence>
<feature type="chain" id="PRO_5029749785" evidence="2">
    <location>
        <begin position="21"/>
        <end position="681"/>
    </location>
</feature>
<dbReference type="Proteomes" id="UP000594260">
    <property type="component" value="Unplaced"/>
</dbReference>